<dbReference type="Pfam" id="PF00023">
    <property type="entry name" value="Ank"/>
    <property type="match status" value="1"/>
</dbReference>
<dbReference type="SMART" id="SM00248">
    <property type="entry name" value="ANK"/>
    <property type="match status" value="1"/>
</dbReference>
<dbReference type="EMBL" id="CAJOBB010005413">
    <property type="protein sequence ID" value="CAF4127605.1"/>
    <property type="molecule type" value="Genomic_DNA"/>
</dbReference>
<dbReference type="Proteomes" id="UP000663868">
    <property type="component" value="Unassembled WGS sequence"/>
</dbReference>
<name>A0A819WPQ3_9BILA</name>
<dbReference type="PROSITE" id="PS50297">
    <property type="entry name" value="ANK_REP_REGION"/>
    <property type="match status" value="1"/>
</dbReference>
<accession>A0A819WPQ3</accession>
<sequence length="687" mass="81135">MEIIKKQLDNLLHHVSLRPNSHGLCKIKEEENILFLHTLFYPCIDDGIEYLLNNNFQEIIEVVNACLKFDDQDFATLFMNFEHRTVFMIITKLTLHLLSNLNSLKVLEYDHLYNIGLLTIKIMHNKHIYDFQKTEFYDIFFRYRFQSNNLTECLLQLIQNITDSLLIQIICLWLDIVVHYQHVVRKQQNDLDHNYFEPRKIISECVIKQIYNLPNDLRLRGSFLFYLTYIPYDHINKNEKLASICYQYILSQIKNLNEWTSDTIHCLMGSVCFITKHFSQHFKYDEEYDESLLFIVSYEHFHKALVSTWTNDETIIIHTIIEYFYTNLDDNNEKMIIILDTTIDKLHKLYENVKDNLIKMNICYLILVSTHEGCHVSDEIILKSFQYIRNQRRITWNGDIEMGEADKFLRALKKVSHYDSIKNAIIRLDKINELVDLINTDFDIIDDSLVLQSKKRVAEKTLQKVPRNKVVLSCSNTELAIQVKRHLEKFHYNILILNQCNNDMEKENLISTCKCMIVCLTDDYSEYQSELILAHKNQVITIPIVIENEKKYCPNEPFLKFILEKYSSSLIRKNINELNDSLADEIKDIQSTRRRTLLNSFKANSSSGIEFSPSITYTYTAEDLYKSCKENDINKVKEYLQNINIKILNERIWNRSTALHIASYNGHNEIVQLLLKAGASRTIRNSP</sequence>
<keyword evidence="1" id="KW-0040">ANK repeat</keyword>
<dbReference type="AlphaFoldDB" id="A0A819WPQ3"/>
<dbReference type="Gene3D" id="1.25.40.20">
    <property type="entry name" value="Ankyrin repeat-containing domain"/>
    <property type="match status" value="1"/>
</dbReference>
<evidence type="ECO:0000313" key="2">
    <source>
        <dbReference type="EMBL" id="CAF4127605.1"/>
    </source>
</evidence>
<feature type="repeat" description="ANK" evidence="1">
    <location>
        <begin position="654"/>
        <end position="686"/>
    </location>
</feature>
<feature type="non-terminal residue" evidence="2">
    <location>
        <position position="687"/>
    </location>
</feature>
<organism evidence="2 3">
    <name type="scientific">Adineta steineri</name>
    <dbReference type="NCBI Taxonomy" id="433720"/>
    <lineage>
        <taxon>Eukaryota</taxon>
        <taxon>Metazoa</taxon>
        <taxon>Spiralia</taxon>
        <taxon>Gnathifera</taxon>
        <taxon>Rotifera</taxon>
        <taxon>Eurotatoria</taxon>
        <taxon>Bdelloidea</taxon>
        <taxon>Adinetida</taxon>
        <taxon>Adinetidae</taxon>
        <taxon>Adineta</taxon>
    </lineage>
</organism>
<protein>
    <submittedName>
        <fullName evidence="2">Uncharacterized protein</fullName>
    </submittedName>
</protein>
<dbReference type="InterPro" id="IPR002110">
    <property type="entry name" value="Ankyrin_rpt"/>
</dbReference>
<dbReference type="SUPFAM" id="SSF48403">
    <property type="entry name" value="Ankyrin repeat"/>
    <property type="match status" value="1"/>
</dbReference>
<reference evidence="2" key="1">
    <citation type="submission" date="2021-02" db="EMBL/GenBank/DDBJ databases">
        <authorList>
            <person name="Nowell W R."/>
        </authorList>
    </citation>
    <scope>NUCLEOTIDE SEQUENCE</scope>
</reference>
<dbReference type="InterPro" id="IPR036770">
    <property type="entry name" value="Ankyrin_rpt-contain_sf"/>
</dbReference>
<proteinExistence type="predicted"/>
<evidence type="ECO:0000313" key="3">
    <source>
        <dbReference type="Proteomes" id="UP000663868"/>
    </source>
</evidence>
<evidence type="ECO:0000256" key="1">
    <source>
        <dbReference type="PROSITE-ProRule" id="PRU00023"/>
    </source>
</evidence>
<comment type="caution">
    <text evidence="2">The sequence shown here is derived from an EMBL/GenBank/DDBJ whole genome shotgun (WGS) entry which is preliminary data.</text>
</comment>
<gene>
    <name evidence="2" type="ORF">KXQ929_LOCUS35993</name>
</gene>
<dbReference type="PROSITE" id="PS50088">
    <property type="entry name" value="ANK_REPEAT"/>
    <property type="match status" value="1"/>
</dbReference>